<keyword evidence="2" id="KW-1185">Reference proteome</keyword>
<dbReference type="EMBL" id="CAQQ02394468">
    <property type="status" value="NOT_ANNOTATED_CDS"/>
    <property type="molecule type" value="Genomic_DNA"/>
</dbReference>
<organism evidence="1 2">
    <name type="scientific">Megaselia scalaris</name>
    <name type="common">Humpbacked fly</name>
    <name type="synonym">Phora scalaris</name>
    <dbReference type="NCBI Taxonomy" id="36166"/>
    <lineage>
        <taxon>Eukaryota</taxon>
        <taxon>Metazoa</taxon>
        <taxon>Ecdysozoa</taxon>
        <taxon>Arthropoda</taxon>
        <taxon>Hexapoda</taxon>
        <taxon>Insecta</taxon>
        <taxon>Pterygota</taxon>
        <taxon>Neoptera</taxon>
        <taxon>Endopterygota</taxon>
        <taxon>Diptera</taxon>
        <taxon>Brachycera</taxon>
        <taxon>Muscomorpha</taxon>
        <taxon>Platypezoidea</taxon>
        <taxon>Phoridae</taxon>
        <taxon>Megaseliini</taxon>
        <taxon>Megaselia</taxon>
    </lineage>
</organism>
<reference evidence="1" key="2">
    <citation type="submission" date="2015-06" db="UniProtKB">
        <authorList>
            <consortium name="EnsemblMetazoa"/>
        </authorList>
    </citation>
    <scope>IDENTIFICATION</scope>
</reference>
<dbReference type="HOGENOM" id="CLU_2576581_0_0_1"/>
<accession>T1GQS5</accession>
<sequence>MFFVGELSSSSIRIRFEFPNSKRFSSISIFKDNFPPLSDWIDSQEIVWIFIGLVEFSIDMEVFAFRTVNFIWDNCAISGNR</sequence>
<proteinExistence type="predicted"/>
<reference evidence="2" key="1">
    <citation type="submission" date="2013-02" db="EMBL/GenBank/DDBJ databases">
        <authorList>
            <person name="Hughes D."/>
        </authorList>
    </citation>
    <scope>NUCLEOTIDE SEQUENCE</scope>
    <source>
        <strain>Durham</strain>
        <strain evidence="2">NC isolate 2 -- Noor lab</strain>
    </source>
</reference>
<dbReference type="EnsemblMetazoa" id="MESCA005989-RA">
    <property type="protein sequence ID" value="MESCA005989-PA"/>
    <property type="gene ID" value="MESCA005989"/>
</dbReference>
<evidence type="ECO:0000313" key="2">
    <source>
        <dbReference type="Proteomes" id="UP000015102"/>
    </source>
</evidence>
<evidence type="ECO:0000313" key="1">
    <source>
        <dbReference type="EnsemblMetazoa" id="MESCA005989-PA"/>
    </source>
</evidence>
<protein>
    <submittedName>
        <fullName evidence="1">Uncharacterized protein</fullName>
    </submittedName>
</protein>
<name>T1GQS5_MEGSC</name>
<dbReference type="Proteomes" id="UP000015102">
    <property type="component" value="Unassembled WGS sequence"/>
</dbReference>
<dbReference type="AlphaFoldDB" id="T1GQS5"/>